<keyword evidence="2" id="KW-0472">Membrane</keyword>
<dbReference type="OrthoDB" id="3800008at2759"/>
<protein>
    <submittedName>
        <fullName evidence="3">Uncharacterized protein</fullName>
    </submittedName>
</protein>
<feature type="transmembrane region" description="Helical" evidence="2">
    <location>
        <begin position="140"/>
        <end position="158"/>
    </location>
</feature>
<feature type="transmembrane region" description="Helical" evidence="2">
    <location>
        <begin position="196"/>
        <end position="217"/>
    </location>
</feature>
<dbReference type="GeneID" id="63855201"/>
<organism evidence="3 4">
    <name type="scientific">Cucurbitaria berberidis CBS 394.84</name>
    <dbReference type="NCBI Taxonomy" id="1168544"/>
    <lineage>
        <taxon>Eukaryota</taxon>
        <taxon>Fungi</taxon>
        <taxon>Dikarya</taxon>
        <taxon>Ascomycota</taxon>
        <taxon>Pezizomycotina</taxon>
        <taxon>Dothideomycetes</taxon>
        <taxon>Pleosporomycetidae</taxon>
        <taxon>Pleosporales</taxon>
        <taxon>Pleosporineae</taxon>
        <taxon>Cucurbitariaceae</taxon>
        <taxon>Cucurbitaria</taxon>
    </lineage>
</organism>
<accession>A0A9P4GDT3</accession>
<dbReference type="RefSeq" id="XP_040785977.1">
    <property type="nucleotide sequence ID" value="XM_040937951.1"/>
</dbReference>
<feature type="compositionally biased region" description="Polar residues" evidence="1">
    <location>
        <begin position="239"/>
        <end position="274"/>
    </location>
</feature>
<keyword evidence="2" id="KW-1133">Transmembrane helix</keyword>
<comment type="caution">
    <text evidence="3">The sequence shown here is derived from an EMBL/GenBank/DDBJ whole genome shotgun (WGS) entry which is preliminary data.</text>
</comment>
<gene>
    <name evidence="3" type="ORF">K460DRAFT_418477</name>
</gene>
<feature type="region of interest" description="Disordered" evidence="1">
    <location>
        <begin position="239"/>
        <end position="280"/>
    </location>
</feature>
<keyword evidence="2" id="KW-0812">Transmembrane</keyword>
<evidence type="ECO:0000313" key="4">
    <source>
        <dbReference type="Proteomes" id="UP000800039"/>
    </source>
</evidence>
<reference evidence="3" key="1">
    <citation type="submission" date="2020-01" db="EMBL/GenBank/DDBJ databases">
        <authorList>
            <consortium name="DOE Joint Genome Institute"/>
            <person name="Haridas S."/>
            <person name="Albert R."/>
            <person name="Binder M."/>
            <person name="Bloem J."/>
            <person name="Labutti K."/>
            <person name="Salamov A."/>
            <person name="Andreopoulos B."/>
            <person name="Baker S.E."/>
            <person name="Barry K."/>
            <person name="Bills G."/>
            <person name="Bluhm B.H."/>
            <person name="Cannon C."/>
            <person name="Castanera R."/>
            <person name="Culley D.E."/>
            <person name="Daum C."/>
            <person name="Ezra D."/>
            <person name="Gonzalez J.B."/>
            <person name="Henrissat B."/>
            <person name="Kuo A."/>
            <person name="Liang C."/>
            <person name="Lipzen A."/>
            <person name="Lutzoni F."/>
            <person name="Magnuson J."/>
            <person name="Mondo S."/>
            <person name="Nolan M."/>
            <person name="Ohm R."/>
            <person name="Pangilinan J."/>
            <person name="Park H.-J."/>
            <person name="Ramirez L."/>
            <person name="Alfaro M."/>
            <person name="Sun H."/>
            <person name="Tritt A."/>
            <person name="Yoshinaga Y."/>
            <person name="Zwiers L.-H."/>
            <person name="Turgeon B.G."/>
            <person name="Goodwin S.B."/>
            <person name="Spatafora J.W."/>
            <person name="Crous P.W."/>
            <person name="Grigoriev I.V."/>
        </authorList>
    </citation>
    <scope>NUCLEOTIDE SEQUENCE</scope>
    <source>
        <strain evidence="3">CBS 394.84</strain>
    </source>
</reference>
<evidence type="ECO:0000256" key="2">
    <source>
        <dbReference type="SAM" id="Phobius"/>
    </source>
</evidence>
<feature type="region of interest" description="Disordered" evidence="1">
    <location>
        <begin position="300"/>
        <end position="339"/>
    </location>
</feature>
<dbReference type="AlphaFoldDB" id="A0A9P4GDT3"/>
<dbReference type="EMBL" id="ML976617">
    <property type="protein sequence ID" value="KAF1843414.1"/>
    <property type="molecule type" value="Genomic_DNA"/>
</dbReference>
<sequence length="339" mass="37429">MSRFPLFSFRSFFTLFTKANSTSWPGASRFAIPLLCSCLLIAIAQLTVNLSLGIRLLRIGDSVVCQYDHDTLGAGDDVRSLPITYANRDTWETNKKDFLGMHKNRGKAEIGAAFFGTPLLTIAIMVIHICLHFRRLSNRAGMLFAICLITLFLISNGHDHWLNIDANKLHKEYSWCWKSSEEMKGLWAERMTRWRLLVAGEVLSGIGGLCIALYFALATMAASTNRYYDQQRSTRLHNLRSTPYPNADGNTNGVGIPSSHLSPPQASTANTPASGSGLILPRITVGPKEHMAEANSEVFENPFADPEPPVRTVYPAGAVKPGATTQDPETGERRKDSAR</sequence>
<keyword evidence="4" id="KW-1185">Reference proteome</keyword>
<evidence type="ECO:0000313" key="3">
    <source>
        <dbReference type="EMBL" id="KAF1843414.1"/>
    </source>
</evidence>
<name>A0A9P4GDT3_9PLEO</name>
<feature type="compositionally biased region" description="Basic and acidic residues" evidence="1">
    <location>
        <begin position="330"/>
        <end position="339"/>
    </location>
</feature>
<proteinExistence type="predicted"/>
<dbReference type="Proteomes" id="UP000800039">
    <property type="component" value="Unassembled WGS sequence"/>
</dbReference>
<evidence type="ECO:0000256" key="1">
    <source>
        <dbReference type="SAM" id="MobiDB-lite"/>
    </source>
</evidence>
<feature type="transmembrane region" description="Helical" evidence="2">
    <location>
        <begin position="110"/>
        <end position="134"/>
    </location>
</feature>
<feature type="transmembrane region" description="Helical" evidence="2">
    <location>
        <begin position="31"/>
        <end position="52"/>
    </location>
</feature>